<dbReference type="EMBL" id="CP036498">
    <property type="protein sequence ID" value="QUS40860.1"/>
    <property type="molecule type" value="Genomic_DNA"/>
</dbReference>
<name>A0ABX8AEW8_9BRAD</name>
<organism evidence="6 7">
    <name type="scientific">Tardiphaga alba</name>
    <dbReference type="NCBI Taxonomy" id="340268"/>
    <lineage>
        <taxon>Bacteria</taxon>
        <taxon>Pseudomonadati</taxon>
        <taxon>Pseudomonadota</taxon>
        <taxon>Alphaproteobacteria</taxon>
        <taxon>Hyphomicrobiales</taxon>
        <taxon>Nitrobacteraceae</taxon>
        <taxon>Tardiphaga</taxon>
    </lineage>
</organism>
<dbReference type="Gene3D" id="2.130.10.120">
    <property type="entry name" value="Prolyl oligopeptidase, N-terminal domain"/>
    <property type="match status" value="1"/>
</dbReference>
<keyword evidence="3" id="KW-0720">Serine protease</keyword>
<dbReference type="SUPFAM" id="SSF53474">
    <property type="entry name" value="alpha/beta-Hydrolases"/>
    <property type="match status" value="1"/>
</dbReference>
<dbReference type="PANTHER" id="PTHR42881:SF13">
    <property type="entry name" value="PROLYL ENDOPEPTIDASE"/>
    <property type="match status" value="1"/>
</dbReference>
<dbReference type="InterPro" id="IPR002470">
    <property type="entry name" value="Peptidase_S9A"/>
</dbReference>
<dbReference type="RefSeq" id="WP_211909454.1">
    <property type="nucleotide sequence ID" value="NZ_CP036498.1"/>
</dbReference>
<dbReference type="InterPro" id="IPR023302">
    <property type="entry name" value="Pept_S9A_N"/>
</dbReference>
<reference evidence="6 7" key="1">
    <citation type="submission" date="2019-02" db="EMBL/GenBank/DDBJ databases">
        <title>Emended description of the genus Rhodopseudomonas and description of Rhodopseudomonas albus sp. nov., a non-phototrophic, heavy-metal-tolerant bacterium isolated from garden soil.</title>
        <authorList>
            <person name="Bao Z."/>
            <person name="Cao W.W."/>
            <person name="Sato Y."/>
            <person name="Nishizawa T."/>
            <person name="Zhao J."/>
            <person name="Guo Y."/>
            <person name="Ohta H."/>
        </authorList>
    </citation>
    <scope>NUCLEOTIDE SEQUENCE [LARGE SCALE GENOMIC DNA]</scope>
    <source>
        <strain evidence="6 7">SK50-23</strain>
    </source>
</reference>
<feature type="domain" description="Peptidase S9A N-terminal" evidence="5">
    <location>
        <begin position="6"/>
        <end position="235"/>
    </location>
</feature>
<evidence type="ECO:0000313" key="6">
    <source>
        <dbReference type="EMBL" id="QUS40860.1"/>
    </source>
</evidence>
<dbReference type="PANTHER" id="PTHR42881">
    <property type="entry name" value="PROLYL ENDOPEPTIDASE"/>
    <property type="match status" value="1"/>
</dbReference>
<evidence type="ECO:0000259" key="4">
    <source>
        <dbReference type="Pfam" id="PF00326"/>
    </source>
</evidence>
<feature type="domain" description="Peptidase S9 prolyl oligopeptidase catalytic" evidence="4">
    <location>
        <begin position="484"/>
        <end position="685"/>
    </location>
</feature>
<keyword evidence="2" id="KW-0378">Hydrolase</keyword>
<protein>
    <submittedName>
        <fullName evidence="6">S9 family peptidase</fullName>
    </submittedName>
</protein>
<dbReference type="Pfam" id="PF00326">
    <property type="entry name" value="Peptidase_S9"/>
    <property type="match status" value="1"/>
</dbReference>
<accession>A0ABX8AEW8</accession>
<evidence type="ECO:0000256" key="1">
    <source>
        <dbReference type="ARBA" id="ARBA00022670"/>
    </source>
</evidence>
<evidence type="ECO:0000259" key="5">
    <source>
        <dbReference type="Pfam" id="PF02897"/>
    </source>
</evidence>
<sequence>MTLSNPADGRDDPYLWLEEIDGERAVAWVDAQNTRTDGFLVDESYQRDFDAVLKILDADDRIPFVGKSGDYLYNFWKDAEHPRGLWRRTTLESYRKDKPDWDVLLDIDALNKAEGISWAFAGAARSPDKTRALVSLSFNGTDAIEVREFDIATKSFVTDGFVIPKAKTQVSWVDDNTLLVGSAQTPDDSTEAGYTRTVKRWTRGTPLTAAETVFEVEKQDVAAWFGVNRRPGHEGLMFWRALDFTRSQIFVERKHGPHAGQRLQLELPEEISVGAEASDLLISPKQDWTVGDLTIPAGGLAVIDLASFLSGARDFDIVFKPTPERALQSWAETRHGIVLELLDNVRGRLSLLRRSEAGWRETPLPGLPDNATISAQNFGGEDDPKLGEDVLFTITGFTRPTTTALWNGRSAPEKLKSAPRNFDPEGIEVQQRHAVAEDGTKIPYFLIGKNLSMATAPRPTILYGYGGFEVSLTPSYMAIAGKLWLEHGHAYAIANIRGGGEFGPSWHLASRKNTKHVAHDDFAAVARDLANSGVTTATKLACHGGSNGGLLVGNMLTRYPNLFGAIWCSVPLLDMARYTKLLAGQSWIAEYGDPEIPDEWAYLQKFSPYHLAKAGQNYPPILITTNRTDDRVHPGHARKMVARLQELGCPAWFNETVAGGHSGAVDNSKQAQSQALGYAFLRRTIAK</sequence>
<proteinExistence type="predicted"/>
<dbReference type="Gene3D" id="3.40.50.1820">
    <property type="entry name" value="alpha/beta hydrolase"/>
    <property type="match status" value="1"/>
</dbReference>
<keyword evidence="7" id="KW-1185">Reference proteome</keyword>
<keyword evidence="1" id="KW-0645">Protease</keyword>
<gene>
    <name evidence="6" type="ORF">RPMA_19965</name>
</gene>
<dbReference type="InterPro" id="IPR029058">
    <property type="entry name" value="AB_hydrolase_fold"/>
</dbReference>
<evidence type="ECO:0000313" key="7">
    <source>
        <dbReference type="Proteomes" id="UP000682843"/>
    </source>
</evidence>
<evidence type="ECO:0000256" key="3">
    <source>
        <dbReference type="ARBA" id="ARBA00022825"/>
    </source>
</evidence>
<dbReference type="Pfam" id="PF02897">
    <property type="entry name" value="Peptidase_S9_N"/>
    <property type="match status" value="1"/>
</dbReference>
<evidence type="ECO:0000256" key="2">
    <source>
        <dbReference type="ARBA" id="ARBA00022801"/>
    </source>
</evidence>
<dbReference type="PRINTS" id="PR00862">
    <property type="entry name" value="PROLIGOPTASE"/>
</dbReference>
<dbReference type="InterPro" id="IPR051167">
    <property type="entry name" value="Prolyl_oligopep/macrocyclase"/>
</dbReference>
<dbReference type="Proteomes" id="UP000682843">
    <property type="component" value="Chromosome"/>
</dbReference>
<dbReference type="SUPFAM" id="SSF50993">
    <property type="entry name" value="Peptidase/esterase 'gauge' domain"/>
    <property type="match status" value="1"/>
</dbReference>
<dbReference type="InterPro" id="IPR001375">
    <property type="entry name" value="Peptidase_S9_cat"/>
</dbReference>